<comment type="subunit">
    <text evidence="8">Heterohexamer.</text>
</comment>
<organism evidence="10 11">
    <name type="scientific">Coccomyxa subellipsoidea (strain C-169)</name>
    <name type="common">Green microalga</name>
    <dbReference type="NCBI Taxonomy" id="574566"/>
    <lineage>
        <taxon>Eukaryota</taxon>
        <taxon>Viridiplantae</taxon>
        <taxon>Chlorophyta</taxon>
        <taxon>core chlorophytes</taxon>
        <taxon>Trebouxiophyceae</taxon>
        <taxon>Trebouxiophyceae incertae sedis</taxon>
        <taxon>Coccomyxaceae</taxon>
        <taxon>Coccomyxa</taxon>
        <taxon>Coccomyxa subellipsoidea</taxon>
    </lineage>
</organism>
<comment type="domain">
    <text evidence="8">The twin CX3C motif contains 4 conserved Cys residues that form 2 disulfide bonds in the mitochondrial intermembrane space.</text>
</comment>
<evidence type="ECO:0000256" key="4">
    <source>
        <dbReference type="ARBA" id="ARBA00022927"/>
    </source>
</evidence>
<dbReference type="InterPro" id="IPR004217">
    <property type="entry name" value="Tim10-like"/>
</dbReference>
<proteinExistence type="inferred from homology"/>
<keyword evidence="3" id="KW-0862">Zinc</keyword>
<dbReference type="GO" id="GO:0005743">
    <property type="term" value="C:mitochondrial inner membrane"/>
    <property type="evidence" value="ECO:0007669"/>
    <property type="project" value="UniProtKB-SubCell"/>
</dbReference>
<sequence length="99" mass="11651">MNQAMEGLEQLPEAQRNELMQKIEEMQVRDSLRMYNGLVERCFKDCVESFRRKDLDSSEEKCVERCCQKFMKHSARVGARFAELTSAAEQQMQQIVNQK</sequence>
<dbReference type="InterPro" id="IPR050673">
    <property type="entry name" value="Mito_inner_translocase_sub"/>
</dbReference>
<evidence type="ECO:0000256" key="1">
    <source>
        <dbReference type="ARBA" id="ARBA00022448"/>
    </source>
</evidence>
<evidence type="ECO:0000313" key="10">
    <source>
        <dbReference type="EMBL" id="EIE25816.1"/>
    </source>
</evidence>
<dbReference type="PANTHER" id="PTHR13172">
    <property type="entry name" value="MITOCHONDRIAL IMPORT INNER MEMBRANE TRANSLOCASE SUBUNIT TIM9B"/>
    <property type="match status" value="1"/>
</dbReference>
<evidence type="ECO:0000256" key="2">
    <source>
        <dbReference type="ARBA" id="ARBA00022723"/>
    </source>
</evidence>
<comment type="similarity">
    <text evidence="8">Belongs to the small Tim family.</text>
</comment>
<evidence type="ECO:0000256" key="7">
    <source>
        <dbReference type="ARBA" id="ARBA00023157"/>
    </source>
</evidence>
<dbReference type="EMBL" id="AGSI01000003">
    <property type="protein sequence ID" value="EIE25816.1"/>
    <property type="molecule type" value="Genomic_DNA"/>
</dbReference>
<reference evidence="10 11" key="1">
    <citation type="journal article" date="2012" name="Genome Biol.">
        <title>The genome of the polar eukaryotic microalga coccomyxa subellipsoidea reveals traits of cold adaptation.</title>
        <authorList>
            <person name="Blanc G."/>
            <person name="Agarkova I."/>
            <person name="Grimwood J."/>
            <person name="Kuo A."/>
            <person name="Brueggeman A."/>
            <person name="Dunigan D."/>
            <person name="Gurnon J."/>
            <person name="Ladunga I."/>
            <person name="Lindquist E."/>
            <person name="Lucas S."/>
            <person name="Pangilinan J."/>
            <person name="Proschold T."/>
            <person name="Salamov A."/>
            <person name="Schmutz J."/>
            <person name="Weeks D."/>
            <person name="Yamada T."/>
            <person name="Claverie J.M."/>
            <person name="Grigoriev I."/>
            <person name="Van Etten J."/>
            <person name="Lomsadze A."/>
            <person name="Borodovsky M."/>
        </authorList>
    </citation>
    <scope>NUCLEOTIDE SEQUENCE [LARGE SCALE GENOMIC DNA]</scope>
    <source>
        <strain evidence="10 11">C-169</strain>
    </source>
</reference>
<comment type="caution">
    <text evidence="10">The sequence shown here is derived from an EMBL/GenBank/DDBJ whole genome shotgun (WGS) entry which is preliminary data.</text>
</comment>
<evidence type="ECO:0000259" key="9">
    <source>
        <dbReference type="Pfam" id="PF02953"/>
    </source>
</evidence>
<evidence type="ECO:0000256" key="6">
    <source>
        <dbReference type="ARBA" id="ARBA00023128"/>
    </source>
</evidence>
<evidence type="ECO:0000256" key="3">
    <source>
        <dbReference type="ARBA" id="ARBA00022833"/>
    </source>
</evidence>
<keyword evidence="4 8" id="KW-0653">Protein transport</keyword>
<gene>
    <name evidence="10" type="ORF">COCSUDRAFT_32387</name>
</gene>
<evidence type="ECO:0000256" key="5">
    <source>
        <dbReference type="ARBA" id="ARBA00023010"/>
    </source>
</evidence>
<keyword evidence="8" id="KW-0143">Chaperone</keyword>
<protein>
    <recommendedName>
        <fullName evidence="8">Mitochondrial import inner membrane translocase subunit</fullName>
    </recommendedName>
</protein>
<keyword evidence="8" id="KW-0472">Membrane</keyword>
<dbReference type="RefSeq" id="XP_005650360.1">
    <property type="nucleotide sequence ID" value="XM_005650303.1"/>
</dbReference>
<dbReference type="OrthoDB" id="1551503at2759"/>
<evidence type="ECO:0000256" key="8">
    <source>
        <dbReference type="RuleBase" id="RU367043"/>
    </source>
</evidence>
<keyword evidence="8" id="KW-0999">Mitochondrion inner membrane</keyword>
<keyword evidence="2" id="KW-0479">Metal-binding</keyword>
<dbReference type="Pfam" id="PF02953">
    <property type="entry name" value="zf-Tim10_DDP"/>
    <property type="match status" value="1"/>
</dbReference>
<keyword evidence="1 8" id="KW-0813">Transport</keyword>
<dbReference type="InterPro" id="IPR035427">
    <property type="entry name" value="Tim10-like_dom_sf"/>
</dbReference>
<keyword evidence="6 8" id="KW-0496">Mitochondrion</keyword>
<dbReference type="Proteomes" id="UP000007264">
    <property type="component" value="Unassembled WGS sequence"/>
</dbReference>
<dbReference type="KEGG" id="csl:COCSUDRAFT_32387"/>
<keyword evidence="11" id="KW-1185">Reference proteome</keyword>
<dbReference type="Gene3D" id="1.10.287.810">
    <property type="entry name" value="Mitochondrial import inner membrane translocase subunit tim13 like domains"/>
    <property type="match status" value="1"/>
</dbReference>
<dbReference type="SUPFAM" id="SSF144122">
    <property type="entry name" value="Tim10-like"/>
    <property type="match status" value="1"/>
</dbReference>
<comment type="subcellular location">
    <subcellularLocation>
        <location evidence="8">Mitochondrion inner membrane</location>
        <topology evidence="8">Peripheral membrane protein</topology>
        <orientation evidence="8">Intermembrane side</orientation>
    </subcellularLocation>
</comment>
<comment type="function">
    <text evidence="8">Mitochondrial intermembrane chaperone that participates in the import and insertion of some multi-pass transmembrane proteins into the mitochondrial inner membrane. Also required for the transfer of beta-barrel precursors from the TOM complex to the sorting and assembly machinery (SAM complex) of the outer membrane. Acts as a chaperone-like protein that protects the hydrophobic precursors from aggregation and guide them through the mitochondrial intermembrane space.</text>
</comment>
<feature type="domain" description="Tim10-like" evidence="9">
    <location>
        <begin position="21"/>
        <end position="83"/>
    </location>
</feature>
<dbReference type="eggNOG" id="KOG3479">
    <property type="taxonomic scope" value="Eukaryota"/>
</dbReference>
<name>I0Z597_COCSC</name>
<dbReference type="AlphaFoldDB" id="I0Z597"/>
<accession>I0Z597</accession>
<dbReference type="GeneID" id="17043820"/>
<evidence type="ECO:0000313" key="11">
    <source>
        <dbReference type="Proteomes" id="UP000007264"/>
    </source>
</evidence>
<keyword evidence="5 8" id="KW-0811">Translocation</keyword>
<dbReference type="STRING" id="574566.I0Z597"/>
<dbReference type="GO" id="GO:0046872">
    <property type="term" value="F:metal ion binding"/>
    <property type="evidence" value="ECO:0007669"/>
    <property type="project" value="UniProtKB-KW"/>
</dbReference>
<dbReference type="GO" id="GO:0015031">
    <property type="term" value="P:protein transport"/>
    <property type="evidence" value="ECO:0007669"/>
    <property type="project" value="UniProtKB-KW"/>
</dbReference>
<keyword evidence="7 8" id="KW-1015">Disulfide bond</keyword>